<dbReference type="InterPro" id="IPR036397">
    <property type="entry name" value="RNaseH_sf"/>
</dbReference>
<dbReference type="Gene3D" id="3.30.420.10">
    <property type="entry name" value="Ribonuclease H-like superfamily/Ribonuclease H"/>
    <property type="match status" value="1"/>
</dbReference>
<dbReference type="Proteomes" id="UP000257109">
    <property type="component" value="Unassembled WGS sequence"/>
</dbReference>
<name>A0A371GVH1_MUCPR</name>
<evidence type="ECO:0000259" key="1">
    <source>
        <dbReference type="PROSITE" id="PS50994"/>
    </source>
</evidence>
<protein>
    <submittedName>
        <fullName evidence="2">Pol polyprotein</fullName>
    </submittedName>
</protein>
<reference evidence="2" key="1">
    <citation type="submission" date="2018-05" db="EMBL/GenBank/DDBJ databases">
        <title>Draft genome of Mucuna pruriens seed.</title>
        <authorList>
            <person name="Nnadi N.E."/>
            <person name="Vos R."/>
            <person name="Hasami M.H."/>
            <person name="Devisetty U.K."/>
            <person name="Aguiy J.C."/>
        </authorList>
    </citation>
    <scope>NUCLEOTIDE SEQUENCE [LARGE SCALE GENOMIC DNA]</scope>
    <source>
        <strain evidence="2">JCA_2017</strain>
    </source>
</reference>
<dbReference type="AlphaFoldDB" id="A0A371GVH1"/>
<dbReference type="InterPro" id="IPR052160">
    <property type="entry name" value="Gypsy_RT_Integrase-like"/>
</dbReference>
<sequence>MGSFPISYGNSYVLLVIDYVSRWVDAKVWGVPRALISDQGSQFCNSPMVTLLEKYGVVHRVSTTYHPQTNNQAEVFNRKIKKLLQKMENPNRNDRSRLLEDTLWVHRTAYRTLLGMSPTGSSSVKLVTCRLKSNIEPTEQSRSAIWPMTKPAKKGNFSCRNWRSYAWKLMKTFGSTSKRDEVNNRIFKVNGHQIKPYHEGPTLRIGEVESISLMDKNGVPDEAILAETEGISTNRRRLGQLKVSQLDEVVSAKRVPLLADSISNSQLCFL</sequence>
<dbReference type="OrthoDB" id="1707424at2759"/>
<dbReference type="EMBL" id="QJKJ01004360">
    <property type="protein sequence ID" value="RDX94499.1"/>
    <property type="molecule type" value="Genomic_DNA"/>
</dbReference>
<dbReference type="GO" id="GO:0015074">
    <property type="term" value="P:DNA integration"/>
    <property type="evidence" value="ECO:0007669"/>
    <property type="project" value="InterPro"/>
</dbReference>
<organism evidence="2 3">
    <name type="scientific">Mucuna pruriens</name>
    <name type="common">Velvet bean</name>
    <name type="synonym">Dolichos pruriens</name>
    <dbReference type="NCBI Taxonomy" id="157652"/>
    <lineage>
        <taxon>Eukaryota</taxon>
        <taxon>Viridiplantae</taxon>
        <taxon>Streptophyta</taxon>
        <taxon>Embryophyta</taxon>
        <taxon>Tracheophyta</taxon>
        <taxon>Spermatophyta</taxon>
        <taxon>Magnoliopsida</taxon>
        <taxon>eudicotyledons</taxon>
        <taxon>Gunneridae</taxon>
        <taxon>Pentapetalae</taxon>
        <taxon>rosids</taxon>
        <taxon>fabids</taxon>
        <taxon>Fabales</taxon>
        <taxon>Fabaceae</taxon>
        <taxon>Papilionoideae</taxon>
        <taxon>50 kb inversion clade</taxon>
        <taxon>NPAAA clade</taxon>
        <taxon>indigoferoid/millettioid clade</taxon>
        <taxon>Phaseoleae</taxon>
        <taxon>Mucuna</taxon>
    </lineage>
</organism>
<gene>
    <name evidence="2" type="primary">pol</name>
    <name evidence="2" type="ORF">CR513_23109</name>
</gene>
<keyword evidence="3" id="KW-1185">Reference proteome</keyword>
<comment type="caution">
    <text evidence="2">The sequence shown here is derived from an EMBL/GenBank/DDBJ whole genome shotgun (WGS) entry which is preliminary data.</text>
</comment>
<dbReference type="SUPFAM" id="SSF53098">
    <property type="entry name" value="Ribonuclease H-like"/>
    <property type="match status" value="1"/>
</dbReference>
<accession>A0A371GVH1</accession>
<feature type="domain" description="Integrase catalytic" evidence="1">
    <location>
        <begin position="1"/>
        <end position="126"/>
    </location>
</feature>
<proteinExistence type="predicted"/>
<dbReference type="InterPro" id="IPR012337">
    <property type="entry name" value="RNaseH-like_sf"/>
</dbReference>
<dbReference type="PROSITE" id="PS50994">
    <property type="entry name" value="INTEGRASE"/>
    <property type="match status" value="1"/>
</dbReference>
<dbReference type="GO" id="GO:0003676">
    <property type="term" value="F:nucleic acid binding"/>
    <property type="evidence" value="ECO:0007669"/>
    <property type="project" value="InterPro"/>
</dbReference>
<feature type="non-terminal residue" evidence="2">
    <location>
        <position position="1"/>
    </location>
</feature>
<dbReference type="PANTHER" id="PTHR47266">
    <property type="entry name" value="ENDONUCLEASE-RELATED"/>
    <property type="match status" value="1"/>
</dbReference>
<dbReference type="InterPro" id="IPR001584">
    <property type="entry name" value="Integrase_cat-core"/>
</dbReference>
<evidence type="ECO:0000313" key="3">
    <source>
        <dbReference type="Proteomes" id="UP000257109"/>
    </source>
</evidence>
<evidence type="ECO:0000313" key="2">
    <source>
        <dbReference type="EMBL" id="RDX94499.1"/>
    </source>
</evidence>